<dbReference type="Proteomes" id="UP000663828">
    <property type="component" value="Unassembled WGS sequence"/>
</dbReference>
<dbReference type="Gene3D" id="1.20.1070.10">
    <property type="entry name" value="Rhodopsin 7-helix transmembrane proteins"/>
    <property type="match status" value="1"/>
</dbReference>
<dbReference type="GO" id="GO:0004930">
    <property type="term" value="F:G protein-coupled receptor activity"/>
    <property type="evidence" value="ECO:0007669"/>
    <property type="project" value="UniProtKB-KW"/>
</dbReference>
<dbReference type="PROSITE" id="PS50262">
    <property type="entry name" value="G_PROTEIN_RECEP_F1_2"/>
    <property type="match status" value="1"/>
</dbReference>
<evidence type="ECO:0000313" key="11">
    <source>
        <dbReference type="Proteomes" id="UP000663828"/>
    </source>
</evidence>
<evidence type="ECO:0000256" key="4">
    <source>
        <dbReference type="ARBA" id="ARBA00023040"/>
    </source>
</evidence>
<feature type="domain" description="G-protein coupled receptors family 1 profile" evidence="9">
    <location>
        <begin position="38"/>
        <end position="285"/>
    </location>
</feature>
<keyword evidence="4" id="KW-0297">G-protein coupled receptor</keyword>
<evidence type="ECO:0000256" key="3">
    <source>
        <dbReference type="ARBA" id="ARBA00022989"/>
    </source>
</evidence>
<keyword evidence="7" id="KW-0807">Transducer</keyword>
<keyword evidence="6" id="KW-0675">Receptor</keyword>
<gene>
    <name evidence="10" type="ORF">XAT740_LOCUS30605</name>
</gene>
<reference evidence="10" key="1">
    <citation type="submission" date="2021-02" db="EMBL/GenBank/DDBJ databases">
        <authorList>
            <person name="Nowell W R."/>
        </authorList>
    </citation>
    <scope>NUCLEOTIDE SEQUENCE</scope>
</reference>
<keyword evidence="11" id="KW-1185">Reference proteome</keyword>
<organism evidence="10 11">
    <name type="scientific">Adineta ricciae</name>
    <name type="common">Rotifer</name>
    <dbReference type="NCBI Taxonomy" id="249248"/>
    <lineage>
        <taxon>Eukaryota</taxon>
        <taxon>Metazoa</taxon>
        <taxon>Spiralia</taxon>
        <taxon>Gnathifera</taxon>
        <taxon>Rotifera</taxon>
        <taxon>Eurotatoria</taxon>
        <taxon>Bdelloidea</taxon>
        <taxon>Adinetida</taxon>
        <taxon>Adinetidae</taxon>
        <taxon>Adineta</taxon>
    </lineage>
</organism>
<comment type="caution">
    <text evidence="10">The sequence shown here is derived from an EMBL/GenBank/DDBJ whole genome shotgun (WGS) entry which is preliminary data.</text>
</comment>
<proteinExistence type="predicted"/>
<keyword evidence="3 8" id="KW-1133">Transmembrane helix</keyword>
<dbReference type="GO" id="GO:0005886">
    <property type="term" value="C:plasma membrane"/>
    <property type="evidence" value="ECO:0007669"/>
    <property type="project" value="TreeGrafter"/>
</dbReference>
<evidence type="ECO:0000256" key="5">
    <source>
        <dbReference type="ARBA" id="ARBA00023136"/>
    </source>
</evidence>
<feature type="transmembrane region" description="Helical" evidence="8">
    <location>
        <begin position="257"/>
        <end position="281"/>
    </location>
</feature>
<dbReference type="AlphaFoldDB" id="A0A815G5W6"/>
<dbReference type="InterPro" id="IPR000276">
    <property type="entry name" value="GPCR_Rhodpsn"/>
</dbReference>
<evidence type="ECO:0000256" key="2">
    <source>
        <dbReference type="ARBA" id="ARBA00022692"/>
    </source>
</evidence>
<evidence type="ECO:0000313" key="10">
    <source>
        <dbReference type="EMBL" id="CAF1334357.1"/>
    </source>
</evidence>
<dbReference type="PANTHER" id="PTHR24243:SF230">
    <property type="entry name" value="G-PROTEIN COUPLED RECEPTORS FAMILY 1 PROFILE DOMAIN-CONTAINING PROTEIN"/>
    <property type="match status" value="1"/>
</dbReference>
<evidence type="ECO:0000256" key="8">
    <source>
        <dbReference type="SAM" id="Phobius"/>
    </source>
</evidence>
<dbReference type="InterPro" id="IPR017452">
    <property type="entry name" value="GPCR_Rhodpsn_7TM"/>
</dbReference>
<sequence>MSNSTSRTTVFDVIRTINILNEMNKYVYVLLYILGTCGAALNMITFLQKQLRNKPCAVYFLATSIVDLSTVNAFILIEALAAFSSSLGNRILLSKIWCTLGNFIRFISPCLSSTYLTLTSVDRFCASSLNTKLRKWSQFRISRIVVIICFLIWALLALHYPIAYAVRENPSTMTNECQVIHGSPTIFLIIDGLLFSLYNGVITPLILATFSMLILLNMKRSRNRVNQQKHLGMNGTRSNTGNSGNVRSYQNVHMFRMVIVQISLTSILQIPFAVLFIYTYLKPLQ</sequence>
<evidence type="ECO:0000259" key="9">
    <source>
        <dbReference type="PROSITE" id="PS50262"/>
    </source>
</evidence>
<comment type="subcellular location">
    <subcellularLocation>
        <location evidence="1">Membrane</location>
        <topology evidence="1">Multi-pass membrane protein</topology>
    </subcellularLocation>
</comment>
<protein>
    <recommendedName>
        <fullName evidence="9">G-protein coupled receptors family 1 profile domain-containing protein</fullName>
    </recommendedName>
</protein>
<dbReference type="EMBL" id="CAJNOR010002741">
    <property type="protein sequence ID" value="CAF1334357.1"/>
    <property type="molecule type" value="Genomic_DNA"/>
</dbReference>
<dbReference type="SUPFAM" id="SSF81321">
    <property type="entry name" value="Family A G protein-coupled receptor-like"/>
    <property type="match status" value="1"/>
</dbReference>
<evidence type="ECO:0000256" key="1">
    <source>
        <dbReference type="ARBA" id="ARBA00004141"/>
    </source>
</evidence>
<dbReference type="PANTHER" id="PTHR24243">
    <property type="entry name" value="G-PROTEIN COUPLED RECEPTOR"/>
    <property type="match status" value="1"/>
</dbReference>
<keyword evidence="5 8" id="KW-0472">Membrane</keyword>
<keyword evidence="2 8" id="KW-0812">Transmembrane</keyword>
<dbReference type="Pfam" id="PF00001">
    <property type="entry name" value="7tm_1"/>
    <property type="match status" value="1"/>
</dbReference>
<accession>A0A815G5W6</accession>
<feature type="transmembrane region" description="Helical" evidence="8">
    <location>
        <begin position="26"/>
        <end position="47"/>
    </location>
</feature>
<name>A0A815G5W6_ADIRI</name>
<evidence type="ECO:0000256" key="7">
    <source>
        <dbReference type="ARBA" id="ARBA00023224"/>
    </source>
</evidence>
<feature type="transmembrane region" description="Helical" evidence="8">
    <location>
        <begin position="186"/>
        <end position="216"/>
    </location>
</feature>
<feature type="transmembrane region" description="Helical" evidence="8">
    <location>
        <begin position="59"/>
        <end position="83"/>
    </location>
</feature>
<feature type="transmembrane region" description="Helical" evidence="8">
    <location>
        <begin position="141"/>
        <end position="166"/>
    </location>
</feature>
<evidence type="ECO:0000256" key="6">
    <source>
        <dbReference type="ARBA" id="ARBA00023170"/>
    </source>
</evidence>